<dbReference type="Pfam" id="PF03432">
    <property type="entry name" value="Relaxase"/>
    <property type="match status" value="1"/>
</dbReference>
<dbReference type="InterPro" id="IPR005094">
    <property type="entry name" value="Endonuclease_MobA/VirD2"/>
</dbReference>
<evidence type="ECO:0000313" key="2">
    <source>
        <dbReference type="EMBL" id="MTD59742.1"/>
    </source>
</evidence>
<dbReference type="EMBL" id="WMBC01000001">
    <property type="protein sequence ID" value="MTD59742.1"/>
    <property type="molecule type" value="Genomic_DNA"/>
</dbReference>
<protein>
    <recommendedName>
        <fullName evidence="1">MobA/VirD2-like nuclease domain-containing protein</fullName>
    </recommendedName>
</protein>
<dbReference type="AlphaFoldDB" id="A0A844GEX3"/>
<reference evidence="2 3" key="1">
    <citation type="submission" date="2019-11" db="EMBL/GenBank/DDBJ databases">
        <title>Draft genome sequence of Blautia luti DSM 14534T, isolated from human stool.</title>
        <authorList>
            <person name="Ortiz R."/>
            <person name="Melis-Arcos F."/>
            <person name="Covarrubias P."/>
            <person name="Cardenas J.P."/>
            <person name="Perez-Donoso J."/>
            <person name="Almonacid D."/>
        </authorList>
    </citation>
    <scope>NUCLEOTIDE SEQUENCE [LARGE SCALE GENOMIC DNA]</scope>
    <source>
        <strain evidence="2 3">DSM 14534</strain>
    </source>
</reference>
<accession>A0A844GEX3</accession>
<dbReference type="RefSeq" id="WP_154779434.1">
    <property type="nucleotide sequence ID" value="NZ_WMBC01000001.1"/>
</dbReference>
<gene>
    <name evidence="2" type="ORF">GKZ57_00235</name>
</gene>
<evidence type="ECO:0000313" key="3">
    <source>
        <dbReference type="Proteomes" id="UP000437824"/>
    </source>
</evidence>
<feature type="domain" description="MobA/VirD2-like nuclease" evidence="1">
    <location>
        <begin position="35"/>
        <end position="153"/>
    </location>
</feature>
<comment type="caution">
    <text evidence="2">The sequence shown here is derived from an EMBL/GenBank/DDBJ whole genome shotgun (WGS) entry which is preliminary data.</text>
</comment>
<organism evidence="2 3">
    <name type="scientific">Blautia luti DSM 14534 = JCM 17040</name>
    <dbReference type="NCBI Taxonomy" id="649762"/>
    <lineage>
        <taxon>Bacteria</taxon>
        <taxon>Bacillati</taxon>
        <taxon>Bacillota</taxon>
        <taxon>Clostridia</taxon>
        <taxon>Lachnospirales</taxon>
        <taxon>Lachnospiraceae</taxon>
        <taxon>Blautia</taxon>
    </lineage>
</organism>
<evidence type="ECO:0000259" key="1">
    <source>
        <dbReference type="Pfam" id="PF03432"/>
    </source>
</evidence>
<name>A0A844GEX3_9FIRM</name>
<sequence>MKKGTLLVVRKPYQGDTVIQNTLNYAIGSLFADEEDILTSYIDNGDDSDQIIEEYYRLQAPYNMTDHRRMFHFILTTRTSKSMCTILEEGAYALQDYFSSIGYQAVMVLHSGSYNDALNYHYHVLLNPISVTGCRIQDKYQIYQDIVNYLNQYTHTLWDWKYRSDH</sequence>
<dbReference type="Proteomes" id="UP000437824">
    <property type="component" value="Unassembled WGS sequence"/>
</dbReference>
<proteinExistence type="predicted"/>